<dbReference type="PRINTS" id="PR01374">
    <property type="entry name" value="TONBPROTEIN"/>
</dbReference>
<organism evidence="8 9">
    <name type="scientific">Sphingobium agri</name>
    <dbReference type="NCBI Taxonomy" id="2933566"/>
    <lineage>
        <taxon>Bacteria</taxon>
        <taxon>Pseudomonadati</taxon>
        <taxon>Pseudomonadota</taxon>
        <taxon>Alphaproteobacteria</taxon>
        <taxon>Sphingomonadales</taxon>
        <taxon>Sphingomonadaceae</taxon>
        <taxon>Sphingobium</taxon>
    </lineage>
</organism>
<evidence type="ECO:0000256" key="4">
    <source>
        <dbReference type="ARBA" id="ARBA00023136"/>
    </source>
</evidence>
<evidence type="ECO:0000313" key="9">
    <source>
        <dbReference type="Proteomes" id="UP001203512"/>
    </source>
</evidence>
<evidence type="ECO:0000256" key="6">
    <source>
        <dbReference type="SAM" id="MobiDB-lite"/>
    </source>
</evidence>
<keyword evidence="5" id="KW-0813">Transport</keyword>
<dbReference type="InterPro" id="IPR006260">
    <property type="entry name" value="TonB/TolA_C"/>
</dbReference>
<dbReference type="Pfam" id="PF03544">
    <property type="entry name" value="TonB_C"/>
    <property type="match status" value="1"/>
</dbReference>
<feature type="domain" description="TonB C-terminal" evidence="7">
    <location>
        <begin position="138"/>
        <end position="230"/>
    </location>
</feature>
<reference evidence="8 9" key="1">
    <citation type="submission" date="2022-04" db="EMBL/GenBank/DDBJ databases">
        <authorList>
            <person name="Huq M.A."/>
        </authorList>
    </citation>
    <scope>NUCLEOTIDE SEQUENCE [LARGE SCALE GENOMIC DNA]</scope>
    <source>
        <strain evidence="8 9">MAH-33</strain>
    </source>
</reference>
<dbReference type="NCBIfam" id="TIGR01352">
    <property type="entry name" value="tonB_Cterm"/>
    <property type="match status" value="1"/>
</dbReference>
<protein>
    <recommendedName>
        <fullName evidence="5">Protein TonB</fullName>
    </recommendedName>
</protein>
<dbReference type="InterPro" id="IPR037682">
    <property type="entry name" value="TonB_C"/>
</dbReference>
<dbReference type="Proteomes" id="UP001203512">
    <property type="component" value="Unassembled WGS sequence"/>
</dbReference>
<proteinExistence type="inferred from homology"/>
<accession>A0ABT0DTG9</accession>
<keyword evidence="4 5" id="KW-0472">Membrane</keyword>
<comment type="similarity">
    <text evidence="5">Belongs to the TonB family.</text>
</comment>
<dbReference type="EMBL" id="JALKHS010000004">
    <property type="protein sequence ID" value="MCK0530409.1"/>
    <property type="molecule type" value="Genomic_DNA"/>
</dbReference>
<keyword evidence="9" id="KW-1185">Reference proteome</keyword>
<evidence type="ECO:0000256" key="3">
    <source>
        <dbReference type="ARBA" id="ARBA00022989"/>
    </source>
</evidence>
<comment type="subcellular location">
    <subcellularLocation>
        <location evidence="5">Cell inner membrane</location>
        <topology evidence="5">Single-pass membrane protein</topology>
        <orientation evidence="5">Periplasmic side</orientation>
    </subcellularLocation>
    <subcellularLocation>
        <location evidence="1">Membrane</location>
        <topology evidence="1">Single-pass membrane protein</topology>
    </subcellularLocation>
</comment>
<feature type="transmembrane region" description="Helical" evidence="5">
    <location>
        <begin position="24"/>
        <end position="43"/>
    </location>
</feature>
<keyword evidence="3 5" id="KW-1133">Transmembrane helix</keyword>
<feature type="region of interest" description="Disordered" evidence="6">
    <location>
        <begin position="62"/>
        <end position="129"/>
    </location>
</feature>
<feature type="compositionally biased region" description="Pro residues" evidence="6">
    <location>
        <begin position="63"/>
        <end position="72"/>
    </location>
</feature>
<dbReference type="Gene3D" id="3.30.1150.10">
    <property type="match status" value="1"/>
</dbReference>
<keyword evidence="5" id="KW-0997">Cell inner membrane</keyword>
<comment type="function">
    <text evidence="5">Interacts with outer membrane receptor proteins that carry out high-affinity binding and energy dependent uptake into the periplasmic space of specific substrates. It could act to transduce energy from the cytoplasmic membrane to specific energy-requiring processes in the outer membrane, resulting in the release into the periplasm of ligands bound by these outer membrane proteins.</text>
</comment>
<evidence type="ECO:0000259" key="7">
    <source>
        <dbReference type="PROSITE" id="PS52015"/>
    </source>
</evidence>
<comment type="caution">
    <text evidence="8">The sequence shown here is derived from an EMBL/GenBank/DDBJ whole genome shotgun (WGS) entry which is preliminary data.</text>
</comment>
<gene>
    <name evidence="8" type="ORF">MU848_02300</name>
</gene>
<keyword evidence="5" id="KW-1003">Cell membrane</keyword>
<evidence type="ECO:0000256" key="1">
    <source>
        <dbReference type="ARBA" id="ARBA00004167"/>
    </source>
</evidence>
<evidence type="ECO:0000256" key="5">
    <source>
        <dbReference type="RuleBase" id="RU362123"/>
    </source>
</evidence>
<feature type="region of interest" description="Disordered" evidence="6">
    <location>
        <begin position="1"/>
        <end position="20"/>
    </location>
</feature>
<dbReference type="RefSeq" id="WP_247229963.1">
    <property type="nucleotide sequence ID" value="NZ_JALKHS010000004.1"/>
</dbReference>
<keyword evidence="2 5" id="KW-0812">Transmembrane</keyword>
<evidence type="ECO:0000256" key="2">
    <source>
        <dbReference type="ARBA" id="ARBA00022692"/>
    </source>
</evidence>
<keyword evidence="5" id="KW-0653">Protein transport</keyword>
<dbReference type="PROSITE" id="PS52015">
    <property type="entry name" value="TONB_CTD"/>
    <property type="match status" value="1"/>
</dbReference>
<name>A0ABT0DTG9_9SPHN</name>
<dbReference type="SUPFAM" id="SSF74653">
    <property type="entry name" value="TolA/TonB C-terminal domain"/>
    <property type="match status" value="1"/>
</dbReference>
<evidence type="ECO:0000313" key="8">
    <source>
        <dbReference type="EMBL" id="MCK0530409.1"/>
    </source>
</evidence>
<keyword evidence="5" id="KW-0735">Signal-anchor</keyword>
<sequence length="230" mass="23941">MAVSAMHAANGHQRGYSGGGGSPAAIGATIAVHALVVGAFILMPKEVIAPYVPQILIGNQIPLDPPPPPEAQPQPAETKLPAQPTVDPIPSNPDDLVKLPNSGEGPLVPTGGTTAGTGAGGSVIDPPIEPAREPVVTEVGIDPRAMAAFQPDYPGSMIRQSVEGSVTVRVSIGADGRVTGIERLSATDEAFWIATQRHAMRKWRFRPATRDGVPVPGTKVLTVHFKLTDR</sequence>
<dbReference type="InterPro" id="IPR003538">
    <property type="entry name" value="TonB"/>
</dbReference>